<accession>A0A0C9TYW0</accession>
<evidence type="ECO:0000313" key="1">
    <source>
        <dbReference type="EMBL" id="KIJ35653.1"/>
    </source>
</evidence>
<proteinExistence type="predicted"/>
<keyword evidence="1" id="KW-0378">Hydrolase</keyword>
<protein>
    <submittedName>
        <fullName evidence="1">Glycoside hydrolase family 78 protein</fullName>
    </submittedName>
</protein>
<dbReference type="EMBL" id="KN837186">
    <property type="protein sequence ID" value="KIJ35653.1"/>
    <property type="molecule type" value="Genomic_DNA"/>
</dbReference>
<feature type="non-terminal residue" evidence="1">
    <location>
        <position position="1"/>
    </location>
</feature>
<dbReference type="GO" id="GO:0016787">
    <property type="term" value="F:hydrolase activity"/>
    <property type="evidence" value="ECO:0007669"/>
    <property type="project" value="UniProtKB-KW"/>
</dbReference>
<reference evidence="1 2" key="1">
    <citation type="submission" date="2014-06" db="EMBL/GenBank/DDBJ databases">
        <title>Evolutionary Origins and Diversification of the Mycorrhizal Mutualists.</title>
        <authorList>
            <consortium name="DOE Joint Genome Institute"/>
            <consortium name="Mycorrhizal Genomics Consortium"/>
            <person name="Kohler A."/>
            <person name="Kuo A."/>
            <person name="Nagy L.G."/>
            <person name="Floudas D."/>
            <person name="Copeland A."/>
            <person name="Barry K.W."/>
            <person name="Cichocki N."/>
            <person name="Veneault-Fourrey C."/>
            <person name="LaButti K."/>
            <person name="Lindquist E.A."/>
            <person name="Lipzen A."/>
            <person name="Lundell T."/>
            <person name="Morin E."/>
            <person name="Murat C."/>
            <person name="Riley R."/>
            <person name="Ohm R."/>
            <person name="Sun H."/>
            <person name="Tunlid A."/>
            <person name="Henrissat B."/>
            <person name="Grigoriev I.V."/>
            <person name="Hibbett D.S."/>
            <person name="Martin F."/>
        </authorList>
    </citation>
    <scope>NUCLEOTIDE SEQUENCE [LARGE SCALE GENOMIC DNA]</scope>
    <source>
        <strain evidence="1 2">SS14</strain>
    </source>
</reference>
<dbReference type="HOGENOM" id="CLU_2489544_0_0_1"/>
<sequence length="87" mass="9078">AYAVQTINVPLRIGRQANPFVLSVLGWLNNATLGIARPLVVDGGSAIKPSGQAIWATQIVSTFDLIATKDALGTMFAAINPKMGGAR</sequence>
<name>A0A0C9TYW0_SPHS4</name>
<organism evidence="1 2">
    <name type="scientific">Sphaerobolus stellatus (strain SS14)</name>
    <dbReference type="NCBI Taxonomy" id="990650"/>
    <lineage>
        <taxon>Eukaryota</taxon>
        <taxon>Fungi</taxon>
        <taxon>Dikarya</taxon>
        <taxon>Basidiomycota</taxon>
        <taxon>Agaricomycotina</taxon>
        <taxon>Agaricomycetes</taxon>
        <taxon>Phallomycetidae</taxon>
        <taxon>Geastrales</taxon>
        <taxon>Sphaerobolaceae</taxon>
        <taxon>Sphaerobolus</taxon>
    </lineage>
</organism>
<dbReference type="AlphaFoldDB" id="A0A0C9TYW0"/>
<dbReference type="OrthoDB" id="10036721at2759"/>
<keyword evidence="2" id="KW-1185">Reference proteome</keyword>
<evidence type="ECO:0000313" key="2">
    <source>
        <dbReference type="Proteomes" id="UP000054279"/>
    </source>
</evidence>
<dbReference type="Proteomes" id="UP000054279">
    <property type="component" value="Unassembled WGS sequence"/>
</dbReference>
<gene>
    <name evidence="1" type="ORF">M422DRAFT_180479</name>
</gene>